<feature type="domain" description="Protein kinase" evidence="7">
    <location>
        <begin position="102"/>
        <end position="337"/>
    </location>
</feature>
<dbReference type="EMBL" id="OC917493">
    <property type="protein sequence ID" value="CAD7647232.1"/>
    <property type="molecule type" value="Genomic_DNA"/>
</dbReference>
<dbReference type="EC" id="2.7.11.1" evidence="1"/>
<proteinExistence type="predicted"/>
<evidence type="ECO:0000256" key="6">
    <source>
        <dbReference type="ARBA" id="ARBA00022840"/>
    </source>
</evidence>
<dbReference type="Gene3D" id="1.10.510.10">
    <property type="entry name" value="Transferase(Phosphotransferase) domain 1"/>
    <property type="match status" value="2"/>
</dbReference>
<keyword evidence="6" id="KW-0067">ATP-binding</keyword>
<accession>A0A7R9LSS2</accession>
<gene>
    <name evidence="8" type="ORF">ONB1V03_LOCUS6139</name>
</gene>
<dbReference type="SUPFAM" id="SSF56112">
    <property type="entry name" value="Protein kinase-like (PK-like)"/>
    <property type="match status" value="2"/>
</dbReference>
<dbReference type="InterPro" id="IPR000719">
    <property type="entry name" value="Prot_kinase_dom"/>
</dbReference>
<dbReference type="GO" id="GO:0005737">
    <property type="term" value="C:cytoplasm"/>
    <property type="evidence" value="ECO:0007669"/>
    <property type="project" value="TreeGrafter"/>
</dbReference>
<sequence>MELCSDSLQDILEHKPQVFGRQPGEPMNSIEFYISCHIFKELLECVQYLHELNPSVIHRDLKPDNILIARKVTLDWHHCTQIPLEIIPQEWKLYNTWHRNSSELSIYSGYEIYDKFIKLDQVIDSMTAIILSNRPECSQYGGIGIGLNNVISEVSDYKRLYEELHSLGSGAFGESEYCVQYISQWYDDNMYYICMELCSDSLQNILEHKPQVFGRQPEEPMNSIEFYISCHIFKELLECVQYLHELNPPVIHRDLHSGNILLARNVRNGRFFKVADFGSATIRKSISTLSNPTREPPDLRWGESNEPKSDVYTLAITTGEIFGFDLENLMGSVIHYK</sequence>
<evidence type="ECO:0000256" key="5">
    <source>
        <dbReference type="ARBA" id="ARBA00022777"/>
    </source>
</evidence>
<evidence type="ECO:0000259" key="7">
    <source>
        <dbReference type="PROSITE" id="PS50011"/>
    </source>
</evidence>
<reference evidence="8" key="1">
    <citation type="submission" date="2020-11" db="EMBL/GenBank/DDBJ databases">
        <authorList>
            <person name="Tran Van P."/>
        </authorList>
    </citation>
    <scope>NUCLEOTIDE SEQUENCE</scope>
</reference>
<keyword evidence="3" id="KW-0808">Transferase</keyword>
<name>A0A7R9LSS2_9ACAR</name>
<evidence type="ECO:0000256" key="4">
    <source>
        <dbReference type="ARBA" id="ARBA00022741"/>
    </source>
</evidence>
<dbReference type="GO" id="GO:0005524">
    <property type="term" value="F:ATP binding"/>
    <property type="evidence" value="ECO:0007669"/>
    <property type="project" value="UniProtKB-KW"/>
</dbReference>
<keyword evidence="2" id="KW-0723">Serine/threonine-protein kinase</keyword>
<evidence type="ECO:0000313" key="8">
    <source>
        <dbReference type="EMBL" id="CAD7647232.1"/>
    </source>
</evidence>
<dbReference type="Pfam" id="PF00069">
    <property type="entry name" value="Pkinase"/>
    <property type="match status" value="2"/>
</dbReference>
<dbReference type="PANTHER" id="PTHR11042">
    <property type="entry name" value="EUKARYOTIC TRANSLATION INITIATION FACTOR 2-ALPHA KINASE EIF2-ALPHA KINASE -RELATED"/>
    <property type="match status" value="1"/>
</dbReference>
<evidence type="ECO:0000256" key="2">
    <source>
        <dbReference type="ARBA" id="ARBA00022527"/>
    </source>
</evidence>
<dbReference type="InterPro" id="IPR011009">
    <property type="entry name" value="Kinase-like_dom_sf"/>
</dbReference>
<dbReference type="EMBL" id="CAJPVJ010002668">
    <property type="protein sequence ID" value="CAG2166624.1"/>
    <property type="molecule type" value="Genomic_DNA"/>
</dbReference>
<dbReference type="OrthoDB" id="339325at2759"/>
<keyword evidence="5" id="KW-0418">Kinase</keyword>
<organism evidence="8">
    <name type="scientific">Oppiella nova</name>
    <dbReference type="NCBI Taxonomy" id="334625"/>
    <lineage>
        <taxon>Eukaryota</taxon>
        <taxon>Metazoa</taxon>
        <taxon>Ecdysozoa</taxon>
        <taxon>Arthropoda</taxon>
        <taxon>Chelicerata</taxon>
        <taxon>Arachnida</taxon>
        <taxon>Acari</taxon>
        <taxon>Acariformes</taxon>
        <taxon>Sarcoptiformes</taxon>
        <taxon>Oribatida</taxon>
        <taxon>Brachypylina</taxon>
        <taxon>Oppioidea</taxon>
        <taxon>Oppiidae</taxon>
        <taxon>Oppiella</taxon>
    </lineage>
</organism>
<dbReference type="Proteomes" id="UP000728032">
    <property type="component" value="Unassembled WGS sequence"/>
</dbReference>
<evidence type="ECO:0000313" key="9">
    <source>
        <dbReference type="Proteomes" id="UP000728032"/>
    </source>
</evidence>
<dbReference type="PROSITE" id="PS50011">
    <property type="entry name" value="PROTEIN_KINASE_DOM"/>
    <property type="match status" value="1"/>
</dbReference>
<dbReference type="PANTHER" id="PTHR11042:SF160">
    <property type="entry name" value="EUKARYOTIC TRANSLATION INITIATION FACTOR 2-ALPHA KINASE 1"/>
    <property type="match status" value="1"/>
</dbReference>
<dbReference type="InterPro" id="IPR050339">
    <property type="entry name" value="CC_SR_Kinase"/>
</dbReference>
<dbReference type="GO" id="GO:0005634">
    <property type="term" value="C:nucleus"/>
    <property type="evidence" value="ECO:0007669"/>
    <property type="project" value="TreeGrafter"/>
</dbReference>
<dbReference type="SMART" id="SM00220">
    <property type="entry name" value="S_TKc"/>
    <property type="match status" value="1"/>
</dbReference>
<dbReference type="AlphaFoldDB" id="A0A7R9LSS2"/>
<protein>
    <recommendedName>
        <fullName evidence="1">non-specific serine/threonine protein kinase</fullName>
        <ecNumber evidence="1">2.7.11.1</ecNumber>
    </recommendedName>
</protein>
<evidence type="ECO:0000256" key="1">
    <source>
        <dbReference type="ARBA" id="ARBA00012513"/>
    </source>
</evidence>
<keyword evidence="9" id="KW-1185">Reference proteome</keyword>
<dbReference type="GO" id="GO:0004694">
    <property type="term" value="F:eukaryotic translation initiation factor 2alpha kinase activity"/>
    <property type="evidence" value="ECO:0007669"/>
    <property type="project" value="TreeGrafter"/>
</dbReference>
<evidence type="ECO:0000256" key="3">
    <source>
        <dbReference type="ARBA" id="ARBA00022679"/>
    </source>
</evidence>
<keyword evidence="4" id="KW-0547">Nucleotide-binding</keyword>